<feature type="domain" description="Orc1-like AAA ATPase" evidence="1">
    <location>
        <begin position="19"/>
        <end position="172"/>
    </location>
</feature>
<protein>
    <recommendedName>
        <fullName evidence="1">Orc1-like AAA ATPase domain-containing protein</fullName>
    </recommendedName>
</protein>
<reference evidence="3" key="1">
    <citation type="journal article" date="2019" name="Int. J. Syst. Evol. Microbiol.">
        <title>The Global Catalogue of Microorganisms (GCM) 10K type strain sequencing project: providing services to taxonomists for standard genome sequencing and annotation.</title>
        <authorList>
            <consortium name="The Broad Institute Genomics Platform"/>
            <consortium name="The Broad Institute Genome Sequencing Center for Infectious Disease"/>
            <person name="Wu L."/>
            <person name="Ma J."/>
        </authorList>
    </citation>
    <scope>NUCLEOTIDE SEQUENCE [LARGE SCALE GENOMIC DNA]</scope>
    <source>
        <strain evidence="3">CGMCC 1.5362</strain>
    </source>
</reference>
<sequence>MVTGANPFRPSFGVSPRVLAGREDLLQDFDVALDEGPGSPLRSLLVSGARGMGKTVVLNELEDIARTRGWLVVRLPEGDGMLEELEASTVPALLAEHDTTAVRRRFTGGGISAVGSVSTEVEDRYPVRQSLAQLLGRLLDVLVGHETGLLFTLDEVQAASPDVVGRFAATYQHLVRDDREVAFAAAGLPTGIDQLLRQAGTTFLRRAERVHLAVLADEDVRTAARATVEDAGRSIGEEALERYARIVHGYPYLLQLVGYHAWRVAPQRPEITPDDVGGTRPLVVERMGRLVHAPALGALPEGQRAYLRAMAADDGPAATRQVAERMGVPMQQQNVYRARLIDRELVQAAGHGFVDFTLPYLREHLRAQAR</sequence>
<accession>A0ABQ2F6C6</accession>
<dbReference type="RefSeq" id="WP_022921032.1">
    <property type="nucleotide sequence ID" value="NZ_BMLB01000001.1"/>
</dbReference>
<dbReference type="InterPro" id="IPR041664">
    <property type="entry name" value="AAA_16"/>
</dbReference>
<organism evidence="2 3">
    <name type="scientific">Ornithinimicrobium pekingense</name>
    <dbReference type="NCBI Taxonomy" id="384677"/>
    <lineage>
        <taxon>Bacteria</taxon>
        <taxon>Bacillati</taxon>
        <taxon>Actinomycetota</taxon>
        <taxon>Actinomycetes</taxon>
        <taxon>Micrococcales</taxon>
        <taxon>Ornithinimicrobiaceae</taxon>
        <taxon>Ornithinimicrobium</taxon>
    </lineage>
</organism>
<dbReference type="InterPro" id="IPR027417">
    <property type="entry name" value="P-loop_NTPase"/>
</dbReference>
<keyword evidence="3" id="KW-1185">Reference proteome</keyword>
<dbReference type="SUPFAM" id="SSF52540">
    <property type="entry name" value="P-loop containing nucleoside triphosphate hydrolases"/>
    <property type="match status" value="1"/>
</dbReference>
<dbReference type="Gene3D" id="3.40.50.300">
    <property type="entry name" value="P-loop containing nucleotide triphosphate hydrolases"/>
    <property type="match status" value="1"/>
</dbReference>
<dbReference type="Proteomes" id="UP000662111">
    <property type="component" value="Unassembled WGS sequence"/>
</dbReference>
<evidence type="ECO:0000313" key="2">
    <source>
        <dbReference type="EMBL" id="GGK57151.1"/>
    </source>
</evidence>
<comment type="caution">
    <text evidence="2">The sequence shown here is derived from an EMBL/GenBank/DDBJ whole genome shotgun (WGS) entry which is preliminary data.</text>
</comment>
<proteinExistence type="predicted"/>
<gene>
    <name evidence="2" type="ORF">GCM10011509_01920</name>
</gene>
<dbReference type="Pfam" id="PF13191">
    <property type="entry name" value="AAA_16"/>
    <property type="match status" value="1"/>
</dbReference>
<dbReference type="EMBL" id="BMLB01000001">
    <property type="protein sequence ID" value="GGK57151.1"/>
    <property type="molecule type" value="Genomic_DNA"/>
</dbReference>
<evidence type="ECO:0000259" key="1">
    <source>
        <dbReference type="Pfam" id="PF13191"/>
    </source>
</evidence>
<name>A0ABQ2F6C6_9MICO</name>
<evidence type="ECO:0000313" key="3">
    <source>
        <dbReference type="Proteomes" id="UP000662111"/>
    </source>
</evidence>